<sequence>MKMNIGPLGITIIPLTTESKKNEKYDPYKQREASASADDAFARLYATVDADIDNAIAKAEKAYLENNRATAVELNAEVKRLSKEELEARFELVLVIIERIKAIPDGSTPAAANQIGGWRTSSSNKNIKFDSSEGCFDNDFFQESEESDQFRLEYEMRQKKQDEGLDRYHKDWMH</sequence>
<dbReference type="Proteomes" id="UP000436088">
    <property type="component" value="Unassembled WGS sequence"/>
</dbReference>
<comment type="caution">
    <text evidence="1">The sequence shown here is derived from an EMBL/GenBank/DDBJ whole genome shotgun (WGS) entry which is preliminary data.</text>
</comment>
<evidence type="ECO:0000313" key="1">
    <source>
        <dbReference type="EMBL" id="KAE8730246.1"/>
    </source>
</evidence>
<protein>
    <submittedName>
        <fullName evidence="1">Uncharacterized protein</fullName>
    </submittedName>
</protein>
<evidence type="ECO:0000313" key="2">
    <source>
        <dbReference type="Proteomes" id="UP000436088"/>
    </source>
</evidence>
<reference evidence="1" key="1">
    <citation type="submission" date="2019-09" db="EMBL/GenBank/DDBJ databases">
        <title>Draft genome information of white flower Hibiscus syriacus.</title>
        <authorList>
            <person name="Kim Y.-M."/>
        </authorList>
    </citation>
    <scope>NUCLEOTIDE SEQUENCE [LARGE SCALE GENOMIC DNA]</scope>
    <source>
        <strain evidence="1">YM2019G1</strain>
    </source>
</reference>
<name>A0A6A3CN48_HIBSY</name>
<keyword evidence="2" id="KW-1185">Reference proteome</keyword>
<organism evidence="1 2">
    <name type="scientific">Hibiscus syriacus</name>
    <name type="common">Rose of Sharon</name>
    <dbReference type="NCBI Taxonomy" id="106335"/>
    <lineage>
        <taxon>Eukaryota</taxon>
        <taxon>Viridiplantae</taxon>
        <taxon>Streptophyta</taxon>
        <taxon>Embryophyta</taxon>
        <taxon>Tracheophyta</taxon>
        <taxon>Spermatophyta</taxon>
        <taxon>Magnoliopsida</taxon>
        <taxon>eudicotyledons</taxon>
        <taxon>Gunneridae</taxon>
        <taxon>Pentapetalae</taxon>
        <taxon>rosids</taxon>
        <taxon>malvids</taxon>
        <taxon>Malvales</taxon>
        <taxon>Malvaceae</taxon>
        <taxon>Malvoideae</taxon>
        <taxon>Hibiscus</taxon>
    </lineage>
</organism>
<gene>
    <name evidence="1" type="ORF">F3Y22_tig00003041pilonHSYRG01200</name>
</gene>
<dbReference type="EMBL" id="VEPZ02000209">
    <property type="protein sequence ID" value="KAE8730246.1"/>
    <property type="molecule type" value="Genomic_DNA"/>
</dbReference>
<accession>A0A6A3CN48</accession>
<dbReference type="AlphaFoldDB" id="A0A6A3CN48"/>
<proteinExistence type="predicted"/>